<dbReference type="STRING" id="109895.A0A507E6T3"/>
<keyword evidence="4 6" id="KW-0238">DNA-binding</keyword>
<evidence type="ECO:0000313" key="8">
    <source>
        <dbReference type="EMBL" id="TPX59514.1"/>
    </source>
</evidence>
<evidence type="ECO:0000256" key="3">
    <source>
        <dbReference type="ARBA" id="ARBA00022705"/>
    </source>
</evidence>
<keyword evidence="9" id="KW-1185">Reference proteome</keyword>
<keyword evidence="8" id="KW-0808">Transferase</keyword>
<dbReference type="GO" id="GO:0008622">
    <property type="term" value="C:epsilon DNA polymerase complex"/>
    <property type="evidence" value="ECO:0007669"/>
    <property type="project" value="UniProtKB-UniRule"/>
</dbReference>
<dbReference type="PANTHER" id="PTHR12708">
    <property type="entry name" value="DNA POLYMERASE EPSILON SUBUNIT B"/>
    <property type="match status" value="1"/>
</dbReference>
<dbReference type="Gene3D" id="3.60.21.60">
    <property type="match status" value="1"/>
</dbReference>
<protein>
    <recommendedName>
        <fullName evidence="6">DNA polymerase epsilon subunit</fullName>
    </recommendedName>
    <alternativeName>
        <fullName evidence="6">DNA polymerase II subunit 2</fullName>
    </alternativeName>
</protein>
<dbReference type="Pfam" id="PF04042">
    <property type="entry name" value="DNA_pol_E_B"/>
    <property type="match status" value="1"/>
</dbReference>
<reference evidence="8 9" key="1">
    <citation type="journal article" date="2019" name="Sci. Rep.">
        <title>Comparative genomics of chytrid fungi reveal insights into the obligate biotrophic and pathogenic lifestyle of Synchytrium endobioticum.</title>
        <authorList>
            <person name="van de Vossenberg B.T.L.H."/>
            <person name="Warris S."/>
            <person name="Nguyen H.D.T."/>
            <person name="van Gent-Pelzer M.P.E."/>
            <person name="Joly D.L."/>
            <person name="van de Geest H.C."/>
            <person name="Bonants P.J.M."/>
            <person name="Smith D.S."/>
            <person name="Levesque C.A."/>
            <person name="van der Lee T.A.J."/>
        </authorList>
    </citation>
    <scope>NUCLEOTIDE SEQUENCE [LARGE SCALE GENOMIC DNA]</scope>
    <source>
        <strain evidence="8 9">CBS 809.83</strain>
    </source>
</reference>
<dbReference type="PIRSF" id="PIRSF000799">
    <property type="entry name" value="DNA_pol_eps_2"/>
    <property type="match status" value="1"/>
</dbReference>
<evidence type="ECO:0000313" key="9">
    <source>
        <dbReference type="Proteomes" id="UP000318582"/>
    </source>
</evidence>
<keyword evidence="8" id="KW-0239">DNA-directed DNA polymerase</keyword>
<comment type="subcellular location">
    <subcellularLocation>
        <location evidence="1 6">Nucleus</location>
    </subcellularLocation>
</comment>
<evidence type="ECO:0000256" key="2">
    <source>
        <dbReference type="ARBA" id="ARBA00009560"/>
    </source>
</evidence>
<dbReference type="Gene3D" id="1.10.8.60">
    <property type="match status" value="1"/>
</dbReference>
<comment type="similarity">
    <text evidence="2 6">Belongs to the DNA polymerase epsilon subunit B family.</text>
</comment>
<gene>
    <name evidence="8" type="ORF">PhCBS80983_g02382</name>
</gene>
<name>A0A507E6T3_9FUNG</name>
<dbReference type="InterPro" id="IPR007185">
    <property type="entry name" value="DNA_pol_a/d/e_bsu"/>
</dbReference>
<proteinExistence type="inferred from homology"/>
<evidence type="ECO:0000256" key="5">
    <source>
        <dbReference type="ARBA" id="ARBA00023242"/>
    </source>
</evidence>
<comment type="function">
    <text evidence="6">Participates in DNA repair and in chromosomal DNA replication.</text>
</comment>
<feature type="domain" description="DNA polymerase alpha/delta/epsilon subunit B" evidence="7">
    <location>
        <begin position="313"/>
        <end position="521"/>
    </location>
</feature>
<comment type="caution">
    <text evidence="8">The sequence shown here is derived from an EMBL/GenBank/DDBJ whole genome shotgun (WGS) entry which is preliminary data.</text>
</comment>
<evidence type="ECO:0000256" key="1">
    <source>
        <dbReference type="ARBA" id="ARBA00004123"/>
    </source>
</evidence>
<keyword evidence="8" id="KW-0548">Nucleotidyltransferase</keyword>
<keyword evidence="5 6" id="KW-0539">Nucleus</keyword>
<accession>A0A507E6T3</accession>
<dbReference type="EMBL" id="QEAQ01000024">
    <property type="protein sequence ID" value="TPX59514.1"/>
    <property type="molecule type" value="Genomic_DNA"/>
</dbReference>
<dbReference type="PANTHER" id="PTHR12708:SF0">
    <property type="entry name" value="DNA POLYMERASE EPSILON SUBUNIT 2"/>
    <property type="match status" value="1"/>
</dbReference>
<dbReference type="AlphaFoldDB" id="A0A507E6T3"/>
<evidence type="ECO:0000259" key="7">
    <source>
        <dbReference type="Pfam" id="PF04042"/>
    </source>
</evidence>
<dbReference type="Proteomes" id="UP000318582">
    <property type="component" value="Unassembled WGS sequence"/>
</dbReference>
<keyword evidence="3 6" id="KW-0235">DNA replication</keyword>
<sequence length="560" mass="63041">MSTKQQIYKILTKKYGLTLKTEALKYLETCVSDHSPAELVDTLNYIATSYIQQQDGGHRLVDRASLERVVESINRKAAIHKSLEDTGSVIPTNHSSHGGMAGGSDADLDVNINIENIAAYMHVIDAFDVPRWKFRSDGKSFVEVAQSGHLLAGASQKAAGYRDRYDLIKERILRNEAFRASSFARKDDYLEIMPIKNLQGHKPGSYLLFGMLTQITEGKYHLEDPDALIELELDGKIEKGMGLFTLNCFVLVEGLYTEERTFKVRTLGMPLPEPRAKSIAAFGHNVNFFGAPSTGDEQVILEKIESSMTDVMFVIVSDVWLDQPRVVMKLRQLFDGFSSEAAIRPLAFIFIGSFISTPYIFDGASAAAYRDCWNTLADLLSDFHDLAQNCHFIFIPGPNDPWNANILPRPGLPTFFTDRMRAKLAHAHFMSNPCRIKYCTQEIVVFREDLTNRMRRNCIVSPADSEDVVPIEKHLVATIVDQAHLCPLPITVRPTYWAYDHALRIYPQPHLLVLADRYESYVVEYEGCQCVNPGAFPNAEFGFMVYWPATRVCETSKIGA</sequence>
<dbReference type="GO" id="GO:0042276">
    <property type="term" value="P:error-prone translesion synthesis"/>
    <property type="evidence" value="ECO:0007669"/>
    <property type="project" value="TreeGrafter"/>
</dbReference>
<evidence type="ECO:0000256" key="4">
    <source>
        <dbReference type="ARBA" id="ARBA00023125"/>
    </source>
</evidence>
<dbReference type="GO" id="GO:0003887">
    <property type="term" value="F:DNA-directed DNA polymerase activity"/>
    <property type="evidence" value="ECO:0007669"/>
    <property type="project" value="UniProtKB-KW"/>
</dbReference>
<organism evidence="8 9">
    <name type="scientific">Powellomyces hirtus</name>
    <dbReference type="NCBI Taxonomy" id="109895"/>
    <lineage>
        <taxon>Eukaryota</taxon>
        <taxon>Fungi</taxon>
        <taxon>Fungi incertae sedis</taxon>
        <taxon>Chytridiomycota</taxon>
        <taxon>Chytridiomycota incertae sedis</taxon>
        <taxon>Chytridiomycetes</taxon>
        <taxon>Spizellomycetales</taxon>
        <taxon>Powellomycetaceae</taxon>
        <taxon>Powellomyces</taxon>
    </lineage>
</organism>
<dbReference type="GO" id="GO:0003677">
    <property type="term" value="F:DNA binding"/>
    <property type="evidence" value="ECO:0007669"/>
    <property type="project" value="UniProtKB-UniRule"/>
</dbReference>
<evidence type="ECO:0000256" key="6">
    <source>
        <dbReference type="PIRNR" id="PIRNR000799"/>
    </source>
</evidence>
<dbReference type="GO" id="GO:0006261">
    <property type="term" value="P:DNA-templated DNA replication"/>
    <property type="evidence" value="ECO:0007669"/>
    <property type="project" value="InterPro"/>
</dbReference>
<dbReference type="InterPro" id="IPR016266">
    <property type="entry name" value="POLE2"/>
</dbReference>